<dbReference type="GO" id="GO:0006508">
    <property type="term" value="P:proteolysis"/>
    <property type="evidence" value="ECO:0007669"/>
    <property type="project" value="InterPro"/>
</dbReference>
<sequence length="252" mass="28999">LKSYNIMLAALALLWTFLFRKSMGACECGHPNQRIPMDGDFNSDSSPVLSNESIPWHVLIRHESTNAQCSGVIVSRRYVLTDSTCFSIDETVQVYGDYTEIDFSASTKGKVTKNLEGVQIVQLEEELKFNQNLMSACLPEDPTNVYNEELGIVTYLFNQELLYKDFVPVLWHMFPNITFSHEDKYKRPGSPLVTFYNEVWTLIGIFMQHGFGKNIYRNIPTIADDLRHELQIKGSCSKKKSKRRRSRITSRH</sequence>
<dbReference type="Pfam" id="PF00089">
    <property type="entry name" value="Trypsin"/>
    <property type="match status" value="1"/>
</dbReference>
<dbReference type="Gene3D" id="2.40.10.10">
    <property type="entry name" value="Trypsin-like serine proteases"/>
    <property type="match status" value="1"/>
</dbReference>
<feature type="domain" description="Peptidase S1" evidence="2">
    <location>
        <begin position="52"/>
        <end position="145"/>
    </location>
</feature>
<dbReference type="InterPro" id="IPR043504">
    <property type="entry name" value="Peptidase_S1_PA_chymotrypsin"/>
</dbReference>
<evidence type="ECO:0000259" key="2">
    <source>
        <dbReference type="Pfam" id="PF00089"/>
    </source>
</evidence>
<reference evidence="3" key="1">
    <citation type="submission" date="2014-05" db="EMBL/GenBank/DDBJ databases">
        <authorList>
            <person name="Chronopoulou M."/>
        </authorList>
    </citation>
    <scope>NUCLEOTIDE SEQUENCE</scope>
    <source>
        <tissue evidence="3">Whole organism</tissue>
    </source>
</reference>
<evidence type="ECO:0000313" key="3">
    <source>
        <dbReference type="EMBL" id="CDW42861.1"/>
    </source>
</evidence>
<dbReference type="EMBL" id="HACA01025500">
    <property type="protein sequence ID" value="CDW42861.1"/>
    <property type="molecule type" value="Transcribed_RNA"/>
</dbReference>
<dbReference type="InterPro" id="IPR001254">
    <property type="entry name" value="Trypsin_dom"/>
</dbReference>
<dbReference type="SUPFAM" id="SSF50494">
    <property type="entry name" value="Trypsin-like serine proteases"/>
    <property type="match status" value="1"/>
</dbReference>
<accession>A0A0K2UYT1</accession>
<feature type="chain" id="PRO_5005489007" evidence="1">
    <location>
        <begin position="25"/>
        <end position="252"/>
    </location>
</feature>
<feature type="non-terminal residue" evidence="3">
    <location>
        <position position="1"/>
    </location>
</feature>
<dbReference type="AlphaFoldDB" id="A0A0K2UYT1"/>
<dbReference type="InterPro" id="IPR009003">
    <property type="entry name" value="Peptidase_S1_PA"/>
</dbReference>
<evidence type="ECO:0000256" key="1">
    <source>
        <dbReference type="SAM" id="SignalP"/>
    </source>
</evidence>
<name>A0A0K2UYT1_LEPSM</name>
<organism evidence="3">
    <name type="scientific">Lepeophtheirus salmonis</name>
    <name type="common">Salmon louse</name>
    <name type="synonym">Caligus salmonis</name>
    <dbReference type="NCBI Taxonomy" id="72036"/>
    <lineage>
        <taxon>Eukaryota</taxon>
        <taxon>Metazoa</taxon>
        <taxon>Ecdysozoa</taxon>
        <taxon>Arthropoda</taxon>
        <taxon>Crustacea</taxon>
        <taxon>Multicrustacea</taxon>
        <taxon>Hexanauplia</taxon>
        <taxon>Copepoda</taxon>
        <taxon>Siphonostomatoida</taxon>
        <taxon>Caligidae</taxon>
        <taxon>Lepeophtheirus</taxon>
    </lineage>
</organism>
<feature type="signal peptide" evidence="1">
    <location>
        <begin position="1"/>
        <end position="24"/>
    </location>
</feature>
<protein>
    <submittedName>
        <fullName evidence="3">Coagulation factor Xlike [Takifugu rubripes]</fullName>
    </submittedName>
</protein>
<dbReference type="GO" id="GO:0004252">
    <property type="term" value="F:serine-type endopeptidase activity"/>
    <property type="evidence" value="ECO:0007669"/>
    <property type="project" value="InterPro"/>
</dbReference>
<keyword evidence="1" id="KW-0732">Signal</keyword>
<proteinExistence type="predicted"/>